<dbReference type="EC" id="3.4.21.53" evidence="2"/>
<dbReference type="InterPro" id="IPR020568">
    <property type="entry name" value="Ribosomal_Su5_D2-typ_SF"/>
</dbReference>
<dbReference type="InterPro" id="IPR008269">
    <property type="entry name" value="Lon_proteolytic"/>
</dbReference>
<feature type="active site" evidence="2">
    <location>
        <position position="654"/>
    </location>
</feature>
<dbReference type="SUPFAM" id="SSF52540">
    <property type="entry name" value="P-loop containing nucleoside triphosphate hydrolases"/>
    <property type="match status" value="1"/>
</dbReference>
<dbReference type="PRINTS" id="PR00830">
    <property type="entry name" value="ENDOLAPTASE"/>
</dbReference>
<dbReference type="PANTHER" id="PTHR10046">
    <property type="entry name" value="ATP DEPENDENT LON PROTEASE FAMILY MEMBER"/>
    <property type="match status" value="1"/>
</dbReference>
<accession>A0A5K8A6F6</accession>
<dbReference type="GO" id="GO:0030163">
    <property type="term" value="P:protein catabolic process"/>
    <property type="evidence" value="ECO:0007669"/>
    <property type="project" value="InterPro"/>
</dbReference>
<dbReference type="GO" id="GO:0004176">
    <property type="term" value="F:ATP-dependent peptidase activity"/>
    <property type="evidence" value="ECO:0007669"/>
    <property type="project" value="UniProtKB-UniRule"/>
</dbReference>
<feature type="active site" evidence="2">
    <location>
        <position position="697"/>
    </location>
</feature>
<dbReference type="SUPFAM" id="SSF54211">
    <property type="entry name" value="Ribosomal protein S5 domain 2-like"/>
    <property type="match status" value="1"/>
</dbReference>
<dbReference type="Gene3D" id="3.30.230.10">
    <property type="match status" value="1"/>
</dbReference>
<name>A0A5K8A6F6_9BACT</name>
<comment type="similarity">
    <text evidence="2">Belongs to the peptidase S16 family.</text>
</comment>
<dbReference type="Gene3D" id="1.10.8.60">
    <property type="match status" value="1"/>
</dbReference>
<keyword evidence="2" id="KW-0720">Serine protease</keyword>
<dbReference type="InterPro" id="IPR027065">
    <property type="entry name" value="Lon_Prtase"/>
</dbReference>
<feature type="domain" description="Lon proteolytic" evidence="4">
    <location>
        <begin position="564"/>
        <end position="759"/>
    </location>
</feature>
<dbReference type="GO" id="GO:0005524">
    <property type="term" value="F:ATP binding"/>
    <property type="evidence" value="ECO:0007669"/>
    <property type="project" value="InterPro"/>
</dbReference>
<dbReference type="Proteomes" id="UP000422108">
    <property type="component" value="Chromosome"/>
</dbReference>
<evidence type="ECO:0000256" key="2">
    <source>
        <dbReference type="PROSITE-ProRule" id="PRU01122"/>
    </source>
</evidence>
<dbReference type="InterPro" id="IPR046844">
    <property type="entry name" value="Lon-like_helical"/>
</dbReference>
<dbReference type="InterPro" id="IPR014721">
    <property type="entry name" value="Ribsml_uS5_D2-typ_fold_subgr"/>
</dbReference>
<keyword evidence="6" id="KW-1185">Reference proteome</keyword>
<reference evidence="5 6" key="1">
    <citation type="submission" date="2019-11" db="EMBL/GenBank/DDBJ databases">
        <title>Comparative genomics of hydrocarbon-degrading Desulfosarcina strains.</title>
        <authorList>
            <person name="Watanabe M."/>
            <person name="Kojima H."/>
            <person name="Fukui M."/>
        </authorList>
    </citation>
    <scope>NUCLEOTIDE SEQUENCE [LARGE SCALE GENOMIC DNA]</scope>
    <source>
        <strain evidence="6">oXyS1</strain>
    </source>
</reference>
<keyword evidence="1 2" id="KW-0645">Protease</keyword>
<comment type="catalytic activity">
    <reaction evidence="2">
        <text>Hydrolysis of proteins in presence of ATP.</text>
        <dbReference type="EC" id="3.4.21.53"/>
    </reaction>
</comment>
<protein>
    <recommendedName>
        <fullName evidence="2">endopeptidase La</fullName>
        <ecNumber evidence="2">3.4.21.53</ecNumber>
    </recommendedName>
</protein>
<keyword evidence="2" id="KW-0378">Hydrolase</keyword>
<keyword evidence="3" id="KW-0175">Coiled coil</keyword>
<dbReference type="InterPro" id="IPR027417">
    <property type="entry name" value="P-loop_NTPase"/>
</dbReference>
<dbReference type="InterPro" id="IPR041699">
    <property type="entry name" value="AAA_32"/>
</dbReference>
<dbReference type="Gene3D" id="3.40.50.300">
    <property type="entry name" value="P-loop containing nucleotide triphosphate hydrolases"/>
    <property type="match status" value="2"/>
</dbReference>
<dbReference type="Pfam" id="PF13654">
    <property type="entry name" value="AAA_32"/>
    <property type="match status" value="1"/>
</dbReference>
<dbReference type="EMBL" id="AP021879">
    <property type="protein sequence ID" value="BBO87954.1"/>
    <property type="molecule type" value="Genomic_DNA"/>
</dbReference>
<dbReference type="Pfam" id="PF05362">
    <property type="entry name" value="Lon_C"/>
    <property type="match status" value="1"/>
</dbReference>
<evidence type="ECO:0000256" key="1">
    <source>
        <dbReference type="ARBA" id="ARBA00022670"/>
    </source>
</evidence>
<organism evidence="5 6">
    <name type="scientific">Desulfosarcina ovata subsp. ovata</name>
    <dbReference type="NCBI Taxonomy" id="2752305"/>
    <lineage>
        <taxon>Bacteria</taxon>
        <taxon>Pseudomonadati</taxon>
        <taxon>Thermodesulfobacteriota</taxon>
        <taxon>Desulfobacteria</taxon>
        <taxon>Desulfobacterales</taxon>
        <taxon>Desulfosarcinaceae</taxon>
        <taxon>Desulfosarcina</taxon>
    </lineage>
</organism>
<dbReference type="AlphaFoldDB" id="A0A5K8A6F6"/>
<evidence type="ECO:0000313" key="6">
    <source>
        <dbReference type="Proteomes" id="UP000422108"/>
    </source>
</evidence>
<evidence type="ECO:0000259" key="4">
    <source>
        <dbReference type="PROSITE" id="PS51786"/>
    </source>
</evidence>
<proteinExistence type="inferred from homology"/>
<dbReference type="RefSeq" id="WP_155309345.1">
    <property type="nucleotide sequence ID" value="NZ_AP021879.1"/>
</dbReference>
<dbReference type="Pfam" id="PF20436">
    <property type="entry name" value="LonB_AAA-LID"/>
    <property type="match status" value="1"/>
</dbReference>
<dbReference type="GO" id="GO:0004252">
    <property type="term" value="F:serine-type endopeptidase activity"/>
    <property type="evidence" value="ECO:0007669"/>
    <property type="project" value="UniProtKB-UniRule"/>
</dbReference>
<dbReference type="Pfam" id="PF20437">
    <property type="entry name" value="LonC_helical"/>
    <property type="match status" value="1"/>
</dbReference>
<dbReference type="InterPro" id="IPR046843">
    <property type="entry name" value="LonB_AAA-LID"/>
</dbReference>
<dbReference type="PROSITE" id="PS51786">
    <property type="entry name" value="LON_PROTEOLYTIC"/>
    <property type="match status" value="1"/>
</dbReference>
<gene>
    <name evidence="5" type="ORF">DSCOOX_11340</name>
</gene>
<evidence type="ECO:0000313" key="5">
    <source>
        <dbReference type="EMBL" id="BBO87954.1"/>
    </source>
</evidence>
<evidence type="ECO:0000256" key="3">
    <source>
        <dbReference type="SAM" id="Coils"/>
    </source>
</evidence>
<sequence>MTQPNEVPVSDLRCLCDPSLFDFETTADIPPLDQVIGQERAVRAITFGLEMKSAGYHIFVTGPEGTGKTTIVQEIVGKAARQLSTPPDWCMVNNFKDAYRPRAIAVSPGQATRFAKSLGRLVADLKIRLPKEFQADPFRQKVVEIQERYGEEKQSYFDQLDRSAGEKQLKVEKIPSGYQTIPMNGDAPYSQEEFEKLPDKDQRAIEKTVQTFQEEIQTALREVNRINHTQQKEIQQLANELALFVVRNRLDLIRENYPDQPEILAFLDEIQADMVENVALFLPRQANGDDENETPANGNGLSLNRYRVNVLEDRSGMQGAPVVFEPNPTYANVFGHIDKKAFMGTLVTDFTMVQAGALLQANGGFLILEVETVLAHPQVWESLKRALQNKMLCIEDMAQDMGLGTASLRPAPLPLDVKVILLGGYEPFQVLQNYDAKFNKIFRVRADFDYEVVRTDETIRLYAQFIARVCKNEGLLPFSANGVAAVVEYGEKAIDSQRKLSLRFGAVTGVIKEADYWARKEAADRVTEAHVFKAFSEYRFRYNLYEEKIHESYVDGTIMIDVAGEAVGQVNALAVYQIGEIAFGRPSRITAETFMGRPGIVNIERESKLSGKSHDKGVLILSGYLGRTFARRYPLSLAISLTFEQSYSGIDGDSASSTELYAILSSLSGLPIRQGIAVTGSVNQKGQIQAIGGVNQKIEGFFDVCQSKGLTGDQGVMIPSANVKNLMLKKSVIDAVAANRFRIWQVSTVEAGIEILTGQSAGTPDSHGNYPPETVYGKVQQQLTTYLKQSLKLKKQYASKK</sequence>
<dbReference type="GO" id="GO:0006508">
    <property type="term" value="P:proteolysis"/>
    <property type="evidence" value="ECO:0007669"/>
    <property type="project" value="UniProtKB-KW"/>
</dbReference>
<feature type="coiled-coil region" evidence="3">
    <location>
        <begin position="202"/>
        <end position="240"/>
    </location>
</feature>